<keyword evidence="6" id="KW-1185">Reference proteome</keyword>
<proteinExistence type="predicted"/>
<reference evidence="5 6" key="1">
    <citation type="submission" date="2019-06" db="EMBL/GenBank/DDBJ databases">
        <title>Draft genome sequence of the filamentous fungus Phialemoniopsis curvata isolated from diesel fuel.</title>
        <authorList>
            <person name="Varaljay V.A."/>
            <person name="Lyon W.J."/>
            <person name="Crouch A.L."/>
            <person name="Drake C.E."/>
            <person name="Hollomon J.M."/>
            <person name="Nadeau L.J."/>
            <person name="Nunn H.S."/>
            <person name="Stevenson B.S."/>
            <person name="Bojanowski C.L."/>
            <person name="Crookes-Goodson W.J."/>
        </authorList>
    </citation>
    <scope>NUCLEOTIDE SEQUENCE [LARGE SCALE GENOMIC DNA]</scope>
    <source>
        <strain evidence="5 6">D216</strain>
    </source>
</reference>
<dbReference type="SMART" id="SM00248">
    <property type="entry name" value="ANK"/>
    <property type="match status" value="9"/>
</dbReference>
<dbReference type="STRING" id="1093900.A0A507AR59"/>
<comment type="caution">
    <text evidence="5">The sequence shown here is derived from an EMBL/GenBank/DDBJ whole genome shotgun (WGS) entry which is preliminary data.</text>
</comment>
<dbReference type="Pfam" id="PF12796">
    <property type="entry name" value="Ank_2"/>
    <property type="match status" value="2"/>
</dbReference>
<dbReference type="InterPro" id="IPR036770">
    <property type="entry name" value="Ankyrin_rpt-contain_sf"/>
</dbReference>
<dbReference type="InParanoid" id="A0A507AR59"/>
<gene>
    <name evidence="5" type="ORF">E0L32_006904</name>
</gene>
<dbReference type="GeneID" id="41974351"/>
<dbReference type="AlphaFoldDB" id="A0A507AR59"/>
<feature type="repeat" description="ANK" evidence="3">
    <location>
        <begin position="651"/>
        <end position="683"/>
    </location>
</feature>
<evidence type="ECO:0000313" key="6">
    <source>
        <dbReference type="Proteomes" id="UP000319257"/>
    </source>
</evidence>
<keyword evidence="2 3" id="KW-0040">ANK repeat</keyword>
<feature type="domain" description="Heterokaryon incompatibility" evidence="4">
    <location>
        <begin position="128"/>
        <end position="209"/>
    </location>
</feature>
<dbReference type="InterPro" id="IPR010730">
    <property type="entry name" value="HET"/>
</dbReference>
<dbReference type="PANTHER" id="PTHR24198:SF165">
    <property type="entry name" value="ANKYRIN REPEAT-CONTAINING PROTEIN-RELATED"/>
    <property type="match status" value="1"/>
</dbReference>
<dbReference type="SUPFAM" id="SSF48403">
    <property type="entry name" value="Ankyrin repeat"/>
    <property type="match status" value="1"/>
</dbReference>
<dbReference type="EMBL" id="SKBQ01000040">
    <property type="protein sequence ID" value="TPX12492.1"/>
    <property type="molecule type" value="Genomic_DNA"/>
</dbReference>
<keyword evidence="1" id="KW-0677">Repeat</keyword>
<dbReference type="PROSITE" id="PS50297">
    <property type="entry name" value="ANK_REP_REGION"/>
    <property type="match status" value="1"/>
</dbReference>
<protein>
    <recommendedName>
        <fullName evidence="4">Heterokaryon incompatibility domain-containing protein</fullName>
    </recommendedName>
</protein>
<evidence type="ECO:0000256" key="2">
    <source>
        <dbReference type="ARBA" id="ARBA00023043"/>
    </source>
</evidence>
<feature type="repeat" description="ANK" evidence="3">
    <location>
        <begin position="795"/>
        <end position="827"/>
    </location>
</feature>
<dbReference type="PROSITE" id="PS50088">
    <property type="entry name" value="ANK_REPEAT"/>
    <property type="match status" value="4"/>
</dbReference>
<dbReference type="Pfam" id="PF06985">
    <property type="entry name" value="HET"/>
    <property type="match status" value="1"/>
</dbReference>
<dbReference type="InterPro" id="IPR002110">
    <property type="entry name" value="Ankyrin_rpt"/>
</dbReference>
<evidence type="ECO:0000256" key="3">
    <source>
        <dbReference type="PROSITE-ProRule" id="PRU00023"/>
    </source>
</evidence>
<evidence type="ECO:0000256" key="1">
    <source>
        <dbReference type="ARBA" id="ARBA00022737"/>
    </source>
</evidence>
<dbReference type="Proteomes" id="UP000319257">
    <property type="component" value="Unassembled WGS sequence"/>
</dbReference>
<dbReference type="PANTHER" id="PTHR24198">
    <property type="entry name" value="ANKYRIN REPEAT AND PROTEIN KINASE DOMAIN-CONTAINING PROTEIN"/>
    <property type="match status" value="1"/>
</dbReference>
<organism evidence="5 6">
    <name type="scientific">Thyridium curvatum</name>
    <dbReference type="NCBI Taxonomy" id="1093900"/>
    <lineage>
        <taxon>Eukaryota</taxon>
        <taxon>Fungi</taxon>
        <taxon>Dikarya</taxon>
        <taxon>Ascomycota</taxon>
        <taxon>Pezizomycotina</taxon>
        <taxon>Sordariomycetes</taxon>
        <taxon>Sordariomycetidae</taxon>
        <taxon>Thyridiales</taxon>
        <taxon>Thyridiaceae</taxon>
        <taxon>Thyridium</taxon>
    </lineage>
</organism>
<sequence length="876" mass="95393">MSSSSYDVAAILAALDNFSTRAERVPNNRAVRDYLLNKGISDAIANPLSKNEFCYWRQEELDEVFNSLRVTSSEVTSGLLSFTIQGDPNDPSLLIKPTFEEIKQSARALGALCVNRNGEFCVNPDAGYAALSHVWSQGMGADDENRGLHKSLLDQVFALVEPLGIRWIWTDSLAIPGGKRALNVAEEEVKAILINAMADIYRNARTVIVFDALCLRLDSTDPEKTAAVLACGTWATRVWTYQEIKLATNAVIATKAGFVGFADMVGDLESKARSEVGENYLVDAPGKYPSLCKTFRRLRLYGDDVISLPDIAIGCGYRNAWDPLDYARAMFPTLQLKWRLGDGLDDAMQKVYTAQKRHATRLALFHGPPRASWPGWAPATFPGLVDCKINTAGVWKKRGMSRKWLTSKVRRIVPSKPGCLVLELENGQDPGAYTVGFISEETQKKSPESVREFEKAVSNGSAYLLSDEPLIPKKTFSRVGLLVERFPKSPDFEAWVCLTLAVGETEETYLAEEFEWLLLHENPVSERTMSGKGASELNYQLECSSRWASPGHQGRLPLHQAAESDDVAELISALTASNVNDTDERNWMPLHCAASAGSTRAVRVLKDHGAVLNAATIDGQTPLILAVEYGHQDTVFELIEAGVDINDCTYSLASPLTAAIRRGDAEMTRLVLALGADPSQPDGLGFLPLISAVTASELNEDEEESTELLDALLEAGAEVDGTSTGMDLTALAVASRQGSVRAMSKLLDAGANPNAGGHSCPPIYFALTSRSFEAVQMLVEAGATVDGDRVRFGKEELTPMMCAAEAGDINIGRLLLKKGAVLDATSSGLENWTALHIAVHHKNDLFAKWLTEEAGARTDIRDQKGRLAFDIRNSTA</sequence>
<evidence type="ECO:0000313" key="5">
    <source>
        <dbReference type="EMBL" id="TPX12492.1"/>
    </source>
</evidence>
<dbReference type="Gene3D" id="1.25.40.20">
    <property type="entry name" value="Ankyrin repeat-containing domain"/>
    <property type="match status" value="1"/>
</dbReference>
<evidence type="ECO:0000259" key="4">
    <source>
        <dbReference type="Pfam" id="PF06985"/>
    </source>
</evidence>
<dbReference type="RefSeq" id="XP_030994203.1">
    <property type="nucleotide sequence ID" value="XM_031141588.1"/>
</dbReference>
<accession>A0A507AR59</accession>
<feature type="repeat" description="ANK" evidence="3">
    <location>
        <begin position="618"/>
        <end position="650"/>
    </location>
</feature>
<dbReference type="OrthoDB" id="4590162at2759"/>
<feature type="repeat" description="ANK" evidence="3">
    <location>
        <begin position="585"/>
        <end position="617"/>
    </location>
</feature>
<name>A0A507AR59_9PEZI</name>